<dbReference type="KEGG" id="trr:M419DRAFT_83838"/>
<dbReference type="Proteomes" id="UP000024376">
    <property type="component" value="Unassembled WGS sequence"/>
</dbReference>
<protein>
    <submittedName>
        <fullName evidence="2">Uncharacterized protein</fullName>
    </submittedName>
</protein>
<evidence type="ECO:0000313" key="2">
    <source>
        <dbReference type="EMBL" id="ETS00467.1"/>
    </source>
</evidence>
<name>A0A024S8G2_HYPJR</name>
<feature type="compositionally biased region" description="Acidic residues" evidence="1">
    <location>
        <begin position="18"/>
        <end position="35"/>
    </location>
</feature>
<proteinExistence type="predicted"/>
<accession>A0A024S8G2</accession>
<feature type="compositionally biased region" description="Polar residues" evidence="1">
    <location>
        <begin position="43"/>
        <end position="61"/>
    </location>
</feature>
<dbReference type="AlphaFoldDB" id="A0A024S8G2"/>
<reference evidence="3" key="1">
    <citation type="journal article" date="2013" name="Ind. Biotechnol.">
        <title>Comparative genomics analysis of Trichoderma reesei strains.</title>
        <authorList>
            <person name="Koike H."/>
            <person name="Aerts A."/>
            <person name="LaButti K."/>
            <person name="Grigoriev I.V."/>
            <person name="Baker S.E."/>
        </authorList>
    </citation>
    <scope>NUCLEOTIDE SEQUENCE [LARGE SCALE GENOMIC DNA]</scope>
    <source>
        <strain evidence="3">ATCC 56765 / BCRC 32924 / NRRL 11460 / Rut C-30</strain>
    </source>
</reference>
<feature type="region of interest" description="Disordered" evidence="1">
    <location>
        <begin position="1"/>
        <end position="74"/>
    </location>
</feature>
<evidence type="ECO:0000256" key="1">
    <source>
        <dbReference type="SAM" id="MobiDB-lite"/>
    </source>
</evidence>
<gene>
    <name evidence="2" type="ORF">M419DRAFT_83838</name>
</gene>
<dbReference type="HOGENOM" id="CLU_1777727_0_0_1"/>
<evidence type="ECO:0000313" key="3">
    <source>
        <dbReference type="Proteomes" id="UP000024376"/>
    </source>
</evidence>
<dbReference type="EMBL" id="KI911152">
    <property type="protein sequence ID" value="ETS00467.1"/>
    <property type="molecule type" value="Genomic_DNA"/>
</dbReference>
<sequence length="146" mass="16344">MPQKPELGRRQYQNGRGDDDDDDDDAGDDDGDDDALVGRGSSRVRQTAVQTGSRRPESSASARCPIKYKVPSPSEIRPDRIRYIGLDDADGSRPSACGIRIQTDSDVVGMMTRTRQVKRRRQYYAYGSRSQWGTLMEAMGPFMHAR</sequence>
<organism evidence="2 3">
    <name type="scientific">Hypocrea jecorina (strain ATCC 56765 / BCRC 32924 / NRRL 11460 / Rut C-30)</name>
    <name type="common">Trichoderma reesei</name>
    <dbReference type="NCBI Taxonomy" id="1344414"/>
    <lineage>
        <taxon>Eukaryota</taxon>
        <taxon>Fungi</taxon>
        <taxon>Dikarya</taxon>
        <taxon>Ascomycota</taxon>
        <taxon>Pezizomycotina</taxon>
        <taxon>Sordariomycetes</taxon>
        <taxon>Hypocreomycetidae</taxon>
        <taxon>Hypocreales</taxon>
        <taxon>Hypocreaceae</taxon>
        <taxon>Trichoderma</taxon>
    </lineage>
</organism>